<comment type="caution">
    <text evidence="2">The sequence shown here is derived from an EMBL/GenBank/DDBJ whole genome shotgun (WGS) entry which is preliminary data.</text>
</comment>
<accession>A0ABS0IH50</accession>
<organism evidence="2 3">
    <name type="scientific">Hymenobacter jeongseonensis</name>
    <dbReference type="NCBI Taxonomy" id="2791027"/>
    <lineage>
        <taxon>Bacteria</taxon>
        <taxon>Pseudomonadati</taxon>
        <taxon>Bacteroidota</taxon>
        <taxon>Cytophagia</taxon>
        <taxon>Cytophagales</taxon>
        <taxon>Hymenobacteraceae</taxon>
        <taxon>Hymenobacter</taxon>
    </lineage>
</organism>
<feature type="transmembrane region" description="Helical" evidence="1">
    <location>
        <begin position="66"/>
        <end position="83"/>
    </location>
</feature>
<keyword evidence="1" id="KW-1133">Transmembrane helix</keyword>
<dbReference type="Proteomes" id="UP000597617">
    <property type="component" value="Unassembled WGS sequence"/>
</dbReference>
<sequence>MALNVGKLPVLLLVVQNLLSLFNIGLVLTCWAYWWTPSARNWGWAVLGLLTFPAQYIYASAVMSEMLLQTAVVALAVSSILFIKRPKYRYFAGVMGALILALLLKPVFYPLTGGLAAIGLLVAWWRKKWKLALLGVVPLLVAGLYMQWNEQRTGYFHFSSIAEINLLHYNAAGVVRQQAGPAAEDAWVKQVLQKANAQPTFALRQQLIRTEATAVLWAHPLVYARQQALGMAAFFLDPGRFDISQFVGLKPPIGGGLLAQARSGGLLQALANLPWGLLVLLAVVLLANVARLALAVRGLLLVRKGGRLMRAGSWLAVGLLLYVATVTGPLGAARFLLPVWPLLLGLALVGLQGPTKGHLSVSQQAAAMRED</sequence>
<protein>
    <recommendedName>
        <fullName evidence="4">Glycosyltransferase RgtA/B/C/D-like domain-containing protein</fullName>
    </recommendedName>
</protein>
<keyword evidence="1" id="KW-0812">Transmembrane</keyword>
<dbReference type="RefSeq" id="WP_196281480.1">
    <property type="nucleotide sequence ID" value="NZ_JADQDQ010000002.1"/>
</dbReference>
<evidence type="ECO:0000313" key="2">
    <source>
        <dbReference type="EMBL" id="MBF9237125.1"/>
    </source>
</evidence>
<evidence type="ECO:0000313" key="3">
    <source>
        <dbReference type="Proteomes" id="UP000597617"/>
    </source>
</evidence>
<feature type="transmembrane region" description="Helical" evidence="1">
    <location>
        <begin position="308"/>
        <end position="326"/>
    </location>
</feature>
<feature type="transmembrane region" description="Helical" evidence="1">
    <location>
        <begin position="95"/>
        <end position="124"/>
    </location>
</feature>
<dbReference type="EMBL" id="JADQDQ010000002">
    <property type="protein sequence ID" value="MBF9237125.1"/>
    <property type="molecule type" value="Genomic_DNA"/>
</dbReference>
<evidence type="ECO:0008006" key="4">
    <source>
        <dbReference type="Google" id="ProtNLM"/>
    </source>
</evidence>
<keyword evidence="1" id="KW-0472">Membrane</keyword>
<evidence type="ECO:0000256" key="1">
    <source>
        <dbReference type="SAM" id="Phobius"/>
    </source>
</evidence>
<feature type="transmembrane region" description="Helical" evidence="1">
    <location>
        <begin position="131"/>
        <end position="148"/>
    </location>
</feature>
<proteinExistence type="predicted"/>
<keyword evidence="3" id="KW-1185">Reference proteome</keyword>
<feature type="transmembrane region" description="Helical" evidence="1">
    <location>
        <begin position="41"/>
        <end position="59"/>
    </location>
</feature>
<feature type="transmembrane region" description="Helical" evidence="1">
    <location>
        <begin position="275"/>
        <end position="296"/>
    </location>
</feature>
<gene>
    <name evidence="2" type="ORF">I2I05_06915</name>
</gene>
<name>A0ABS0IH50_9BACT</name>
<reference evidence="2 3" key="1">
    <citation type="submission" date="2020-11" db="EMBL/GenBank/DDBJ databases">
        <authorList>
            <person name="Kim M.K."/>
        </authorList>
    </citation>
    <scope>NUCLEOTIDE SEQUENCE [LARGE SCALE GENOMIC DNA]</scope>
    <source>
        <strain evidence="2 3">BT683</strain>
    </source>
</reference>
<feature type="transmembrane region" description="Helical" evidence="1">
    <location>
        <begin position="12"/>
        <end position="35"/>
    </location>
</feature>